<evidence type="ECO:0000313" key="2">
    <source>
        <dbReference type="Proteomes" id="UP000567067"/>
    </source>
</evidence>
<evidence type="ECO:0000313" key="1">
    <source>
        <dbReference type="EMBL" id="MBA9088813.1"/>
    </source>
</evidence>
<reference evidence="1 2" key="1">
    <citation type="submission" date="2020-08" db="EMBL/GenBank/DDBJ databases">
        <title>Genomic Encyclopedia of Type Strains, Phase III (KMG-III): the genomes of soil and plant-associated and newly described type strains.</title>
        <authorList>
            <person name="Whitman W."/>
        </authorList>
    </citation>
    <scope>NUCLEOTIDE SEQUENCE [LARGE SCALE GENOMIC DNA]</scope>
    <source>
        <strain evidence="1 2">CECT 8693</strain>
    </source>
</reference>
<name>A0A7W3SZ41_9BACL</name>
<protein>
    <submittedName>
        <fullName evidence="1">Uncharacterized protein</fullName>
    </submittedName>
</protein>
<sequence>MQESLRMVFVSTDMKISKCRLSIFFRGDCCKLVLDSHKQFIVESSNYSSAMEELLIQLPKNTSITMEHEVVLVQNDSRVIIQLAETVELEYIPRYDSKVVKFTLCHQRGGKQQVCVSSYEDFGIVLGMLDNELFGKFEICAYCSKGDFKSDGGEDLRHGWYCFRKVDNIDMDKSWYERLDEFDQAIPNMSVFYWCPKFTYKNKKFI</sequence>
<proteinExistence type="predicted"/>
<keyword evidence="2" id="KW-1185">Reference proteome</keyword>
<dbReference type="EMBL" id="JACJIP010000073">
    <property type="protein sequence ID" value="MBA9088813.1"/>
    <property type="molecule type" value="Genomic_DNA"/>
</dbReference>
<comment type="caution">
    <text evidence="1">The sequence shown here is derived from an EMBL/GenBank/DDBJ whole genome shotgun (WGS) entry which is preliminary data.</text>
</comment>
<gene>
    <name evidence="1" type="ORF">FHR92_005348</name>
</gene>
<organism evidence="1 2">
    <name type="scientific">Fontibacillus solani</name>
    <dbReference type="NCBI Taxonomy" id="1572857"/>
    <lineage>
        <taxon>Bacteria</taxon>
        <taxon>Bacillati</taxon>
        <taxon>Bacillota</taxon>
        <taxon>Bacilli</taxon>
        <taxon>Bacillales</taxon>
        <taxon>Paenibacillaceae</taxon>
        <taxon>Fontibacillus</taxon>
    </lineage>
</organism>
<dbReference type="RefSeq" id="WP_182540636.1">
    <property type="nucleotide sequence ID" value="NZ_JACJIP010000073.1"/>
</dbReference>
<dbReference type="Proteomes" id="UP000567067">
    <property type="component" value="Unassembled WGS sequence"/>
</dbReference>
<dbReference type="AlphaFoldDB" id="A0A7W3SZ41"/>
<accession>A0A7W3SZ41</accession>